<keyword evidence="2" id="KW-1185">Reference proteome</keyword>
<proteinExistence type="predicted"/>
<sequence length="290" mass="31548">MEPSPLAGIAYTDQEDRLWRWTESPRDAEIRAALDKSLDPSRLSMDESYLLIRFIRRCALAAARTGDPTPIRYGYAALAALDQERMDRRDVIWAGAVLTWAAQRLGLDAPALAAAATARLSRDAAALIVGTTHTRVDLSGQWGFIPRETADGLVLFGFEHAHFAPETDLTTMTVTLADEIERAGYRITSLTLGTQFPSVWVGGRTRLTRGLTGCTDLHADQDDIRDGLLVFLLEAPRASRAAAIAAAATAKEHVLALASGKVAAVLSLMPGHTLPPIHFEPMLRRVLAQE</sequence>
<name>A0ABW7Z7J6_9ACTN</name>
<reference evidence="1 2" key="1">
    <citation type="submission" date="2024-10" db="EMBL/GenBank/DDBJ databases">
        <title>The Natural Products Discovery Center: Release of the First 8490 Sequenced Strains for Exploring Actinobacteria Biosynthetic Diversity.</title>
        <authorList>
            <person name="Kalkreuter E."/>
            <person name="Kautsar S.A."/>
            <person name="Yang D."/>
            <person name="Bader C.D."/>
            <person name="Teijaro C.N."/>
            <person name="Fluegel L."/>
            <person name="Davis C.M."/>
            <person name="Simpson J.R."/>
            <person name="Lauterbach L."/>
            <person name="Steele A.D."/>
            <person name="Gui C."/>
            <person name="Meng S."/>
            <person name="Li G."/>
            <person name="Viehrig K."/>
            <person name="Ye F."/>
            <person name="Su P."/>
            <person name="Kiefer A.F."/>
            <person name="Nichols A."/>
            <person name="Cepeda A.J."/>
            <person name="Yan W."/>
            <person name="Fan B."/>
            <person name="Jiang Y."/>
            <person name="Adhikari A."/>
            <person name="Zheng C.-J."/>
            <person name="Schuster L."/>
            <person name="Cowan T.M."/>
            <person name="Smanski M.J."/>
            <person name="Chevrette M.G."/>
            <person name="De Carvalho L.P.S."/>
            <person name="Shen B."/>
        </authorList>
    </citation>
    <scope>NUCLEOTIDE SEQUENCE [LARGE SCALE GENOMIC DNA]</scope>
    <source>
        <strain evidence="1 2">NPDC050545</strain>
    </source>
</reference>
<organism evidence="1 2">
    <name type="scientific">Nonomuraea typhae</name>
    <dbReference type="NCBI Taxonomy" id="2603600"/>
    <lineage>
        <taxon>Bacteria</taxon>
        <taxon>Bacillati</taxon>
        <taxon>Actinomycetota</taxon>
        <taxon>Actinomycetes</taxon>
        <taxon>Streptosporangiales</taxon>
        <taxon>Streptosporangiaceae</taxon>
        <taxon>Nonomuraea</taxon>
    </lineage>
</organism>
<dbReference type="RefSeq" id="WP_397089918.1">
    <property type="nucleotide sequence ID" value="NZ_JBITGY010000014.1"/>
</dbReference>
<evidence type="ECO:0000313" key="2">
    <source>
        <dbReference type="Proteomes" id="UP001612741"/>
    </source>
</evidence>
<evidence type="ECO:0000313" key="1">
    <source>
        <dbReference type="EMBL" id="MFI6504159.1"/>
    </source>
</evidence>
<dbReference type="EMBL" id="JBITGY010000014">
    <property type="protein sequence ID" value="MFI6504159.1"/>
    <property type="molecule type" value="Genomic_DNA"/>
</dbReference>
<comment type="caution">
    <text evidence="1">The sequence shown here is derived from an EMBL/GenBank/DDBJ whole genome shotgun (WGS) entry which is preliminary data.</text>
</comment>
<accession>A0ABW7Z7J6</accession>
<gene>
    <name evidence="1" type="ORF">ACIBG2_42715</name>
</gene>
<protein>
    <submittedName>
        <fullName evidence="1">Uncharacterized protein</fullName>
    </submittedName>
</protein>
<dbReference type="Proteomes" id="UP001612741">
    <property type="component" value="Unassembled WGS sequence"/>
</dbReference>